<dbReference type="CDD" id="cd16922">
    <property type="entry name" value="HATPase_EvgS-ArcB-TorS-like"/>
    <property type="match status" value="1"/>
</dbReference>
<dbReference type="SMART" id="SM00448">
    <property type="entry name" value="REC"/>
    <property type="match status" value="1"/>
</dbReference>
<keyword evidence="13" id="KW-1185">Reference proteome</keyword>
<dbReference type="InterPro" id="IPR003661">
    <property type="entry name" value="HisK_dim/P_dom"/>
</dbReference>
<dbReference type="InterPro" id="IPR004358">
    <property type="entry name" value="Sig_transdc_His_kin-like_C"/>
</dbReference>
<dbReference type="Pfam" id="PF00512">
    <property type="entry name" value="HisKA"/>
    <property type="match status" value="1"/>
</dbReference>
<dbReference type="Pfam" id="PF00072">
    <property type="entry name" value="Response_reg"/>
    <property type="match status" value="1"/>
</dbReference>
<dbReference type="GO" id="GO:0005524">
    <property type="term" value="F:ATP binding"/>
    <property type="evidence" value="ECO:0007669"/>
    <property type="project" value="UniProtKB-KW"/>
</dbReference>
<feature type="domain" description="PAS" evidence="10">
    <location>
        <begin position="86"/>
        <end position="156"/>
    </location>
</feature>
<evidence type="ECO:0000256" key="2">
    <source>
        <dbReference type="ARBA" id="ARBA00012438"/>
    </source>
</evidence>
<feature type="domain" description="Response regulatory" evidence="9">
    <location>
        <begin position="494"/>
        <end position="610"/>
    </location>
</feature>
<evidence type="ECO:0000256" key="6">
    <source>
        <dbReference type="SAM" id="Coils"/>
    </source>
</evidence>
<feature type="domain" description="PAC" evidence="11">
    <location>
        <begin position="156"/>
        <end position="210"/>
    </location>
</feature>
<feature type="modified residue" description="4-aspartylphosphate" evidence="5">
    <location>
        <position position="543"/>
    </location>
</feature>
<dbReference type="Proteomes" id="UP001165384">
    <property type="component" value="Unassembled WGS sequence"/>
</dbReference>
<evidence type="ECO:0000256" key="5">
    <source>
        <dbReference type="PROSITE-ProRule" id="PRU00169"/>
    </source>
</evidence>
<dbReference type="PROSITE" id="PS50113">
    <property type="entry name" value="PAC"/>
    <property type="match status" value="1"/>
</dbReference>
<reference evidence="12" key="1">
    <citation type="submission" date="2022-01" db="EMBL/GenBank/DDBJ databases">
        <authorList>
            <person name="Jo J.-H."/>
            <person name="Im W.-T."/>
        </authorList>
    </citation>
    <scope>NUCLEOTIDE SEQUENCE</scope>
    <source>
        <strain evidence="12">XY25</strain>
    </source>
</reference>
<keyword evidence="7" id="KW-0472">Membrane</keyword>
<dbReference type="PROSITE" id="PS50110">
    <property type="entry name" value="RESPONSE_REGULATORY"/>
    <property type="match status" value="1"/>
</dbReference>
<evidence type="ECO:0000313" key="12">
    <source>
        <dbReference type="EMBL" id="MCG2576376.1"/>
    </source>
</evidence>
<keyword evidence="6" id="KW-0175">Coiled coil</keyword>
<evidence type="ECO:0000256" key="3">
    <source>
        <dbReference type="ARBA" id="ARBA00022553"/>
    </source>
</evidence>
<dbReference type="SUPFAM" id="SSF47384">
    <property type="entry name" value="Homodimeric domain of signal transducing histidine kinase"/>
    <property type="match status" value="1"/>
</dbReference>
<dbReference type="SUPFAM" id="SSF52172">
    <property type="entry name" value="CheY-like"/>
    <property type="match status" value="1"/>
</dbReference>
<dbReference type="PROSITE" id="PS50112">
    <property type="entry name" value="PAS"/>
    <property type="match status" value="1"/>
</dbReference>
<dbReference type="InterPro" id="IPR035965">
    <property type="entry name" value="PAS-like_dom_sf"/>
</dbReference>
<evidence type="ECO:0000256" key="7">
    <source>
        <dbReference type="SAM" id="Phobius"/>
    </source>
</evidence>
<dbReference type="InterPro" id="IPR011006">
    <property type="entry name" value="CheY-like_superfamily"/>
</dbReference>
<dbReference type="CDD" id="cd00130">
    <property type="entry name" value="PAS"/>
    <property type="match status" value="1"/>
</dbReference>
<dbReference type="SMART" id="SM00387">
    <property type="entry name" value="HATPase_c"/>
    <property type="match status" value="1"/>
</dbReference>
<dbReference type="InterPro" id="IPR003594">
    <property type="entry name" value="HATPase_dom"/>
</dbReference>
<keyword evidence="7" id="KW-0812">Transmembrane</keyword>
<dbReference type="Gene3D" id="3.40.50.2300">
    <property type="match status" value="1"/>
</dbReference>
<dbReference type="InterPro" id="IPR000014">
    <property type="entry name" value="PAS"/>
</dbReference>
<keyword evidence="7" id="KW-1133">Transmembrane helix</keyword>
<evidence type="ECO:0000259" key="8">
    <source>
        <dbReference type="PROSITE" id="PS50109"/>
    </source>
</evidence>
<dbReference type="RefSeq" id="WP_275708237.1">
    <property type="nucleotide sequence ID" value="NZ_JAKLTN010000001.1"/>
</dbReference>
<dbReference type="CDD" id="cd00082">
    <property type="entry name" value="HisKA"/>
    <property type="match status" value="1"/>
</dbReference>
<protein>
    <recommendedName>
        <fullName evidence="2">histidine kinase</fullName>
        <ecNumber evidence="2">2.7.13.3</ecNumber>
    </recommendedName>
</protein>
<evidence type="ECO:0000256" key="4">
    <source>
        <dbReference type="ARBA" id="ARBA00023012"/>
    </source>
</evidence>
<accession>A0ABS9JZP2</accession>
<dbReference type="InterPro" id="IPR005467">
    <property type="entry name" value="His_kinase_dom"/>
</dbReference>
<feature type="domain" description="Histidine kinase" evidence="8">
    <location>
        <begin position="246"/>
        <end position="466"/>
    </location>
</feature>
<dbReference type="Gene3D" id="1.10.287.130">
    <property type="match status" value="1"/>
</dbReference>
<dbReference type="InterPro" id="IPR013656">
    <property type="entry name" value="PAS_4"/>
</dbReference>
<evidence type="ECO:0000259" key="10">
    <source>
        <dbReference type="PROSITE" id="PS50112"/>
    </source>
</evidence>
<feature type="coiled-coil region" evidence="6">
    <location>
        <begin position="201"/>
        <end position="246"/>
    </location>
</feature>
<dbReference type="InterPro" id="IPR000700">
    <property type="entry name" value="PAS-assoc_C"/>
</dbReference>
<feature type="transmembrane region" description="Helical" evidence="7">
    <location>
        <begin position="52"/>
        <end position="73"/>
    </location>
</feature>
<dbReference type="SUPFAM" id="SSF55874">
    <property type="entry name" value="ATPase domain of HSP90 chaperone/DNA topoisomerase II/histidine kinase"/>
    <property type="match status" value="1"/>
</dbReference>
<evidence type="ECO:0000259" key="9">
    <source>
        <dbReference type="PROSITE" id="PS50110"/>
    </source>
</evidence>
<dbReference type="NCBIfam" id="TIGR00229">
    <property type="entry name" value="sensory_box"/>
    <property type="match status" value="1"/>
</dbReference>
<dbReference type="Pfam" id="PF02518">
    <property type="entry name" value="HATPase_c"/>
    <property type="match status" value="1"/>
</dbReference>
<sequence length="615" mass="66918">MSEPRSDSGRWHAVVKIVLIYAAFASAWILLSDKAVLLITADPEELVMISTIKGWLFVAVTSLLLFVLLQRYWQQYAAALSERMDTLRLIETIANSSTDAIFAKDLEGRYLIFNKAASQFTGKSAEEVIGHDDYAIFPPDQAEKLLATNSRLIAANTVENLYEHVDTVKGRTVFSSTKGALHDGNGRVIGTFGVSRDVTERILIENELKRHRKNLEDLVEERTRDLQQAKAAAESANRAKASFLANMSHEIRTPLNAITGMAHLIRRSELSAEQRRHLDKLEGAGYHLLEVINAILDLSKIEAGHFALEDAPLEIDTLLDNVVAMLRDRATAKHLSLSVEPAGIAARLRGDPTRLQQALLNFATNAIKFTEHGGVTLRVETLEDGADDALLRFAVMDTGIGIAVDAQDKLFNAFEQADSSTTRKYGGTGLGLAITRKIAEQMGGEAGVDSRPGAGSTFWFTARLAKDTQAAVASTLAPGISAGASLRSHFAGARILLAEDEAINREITEILLTDVGLAVDMAGDGAEAVALAARNDYALILMDMQMPIMDGLEATQKIRQQPAGATRPIIAMTANAFAEDRLRCTAAGMNDFITKPFAPEHVYAMLLKWLTVPQA</sequence>
<feature type="transmembrane region" description="Helical" evidence="7">
    <location>
        <begin position="12"/>
        <end position="31"/>
    </location>
</feature>
<comment type="caution">
    <text evidence="12">The sequence shown here is derived from an EMBL/GenBank/DDBJ whole genome shotgun (WGS) entry which is preliminary data.</text>
</comment>
<evidence type="ECO:0000256" key="1">
    <source>
        <dbReference type="ARBA" id="ARBA00000085"/>
    </source>
</evidence>
<keyword evidence="12" id="KW-0067">ATP-binding</keyword>
<keyword evidence="3 5" id="KW-0597">Phosphoprotein</keyword>
<name>A0ABS9JZP2_9RHOO</name>
<keyword evidence="4" id="KW-0902">Two-component regulatory system</keyword>
<dbReference type="InterPro" id="IPR001789">
    <property type="entry name" value="Sig_transdc_resp-reg_receiver"/>
</dbReference>
<gene>
    <name evidence="12" type="ORF">LZ012_05145</name>
</gene>
<dbReference type="InterPro" id="IPR036097">
    <property type="entry name" value="HisK_dim/P_sf"/>
</dbReference>
<dbReference type="SMART" id="SM00091">
    <property type="entry name" value="PAS"/>
    <property type="match status" value="1"/>
</dbReference>
<keyword evidence="12" id="KW-0547">Nucleotide-binding</keyword>
<dbReference type="PROSITE" id="PS50109">
    <property type="entry name" value="HIS_KIN"/>
    <property type="match status" value="1"/>
</dbReference>
<evidence type="ECO:0000313" key="13">
    <source>
        <dbReference type="Proteomes" id="UP001165384"/>
    </source>
</evidence>
<dbReference type="SMART" id="SM00388">
    <property type="entry name" value="HisKA"/>
    <property type="match status" value="1"/>
</dbReference>
<dbReference type="Gene3D" id="3.30.565.10">
    <property type="entry name" value="Histidine kinase-like ATPase, C-terminal domain"/>
    <property type="match status" value="1"/>
</dbReference>
<comment type="catalytic activity">
    <reaction evidence="1">
        <text>ATP + protein L-histidine = ADP + protein N-phospho-L-histidine.</text>
        <dbReference type="EC" id="2.7.13.3"/>
    </reaction>
</comment>
<dbReference type="PANTHER" id="PTHR45339">
    <property type="entry name" value="HYBRID SIGNAL TRANSDUCTION HISTIDINE KINASE J"/>
    <property type="match status" value="1"/>
</dbReference>
<dbReference type="EC" id="2.7.13.3" evidence="2"/>
<dbReference type="EMBL" id="JAKLTN010000001">
    <property type="protein sequence ID" value="MCG2576376.1"/>
    <property type="molecule type" value="Genomic_DNA"/>
</dbReference>
<dbReference type="Pfam" id="PF08448">
    <property type="entry name" value="PAS_4"/>
    <property type="match status" value="1"/>
</dbReference>
<dbReference type="PRINTS" id="PR00344">
    <property type="entry name" value="BCTRLSENSOR"/>
</dbReference>
<organism evidence="12 13">
    <name type="scientific">Dechloromonas hankyongensis</name>
    <dbReference type="NCBI Taxonomy" id="2908002"/>
    <lineage>
        <taxon>Bacteria</taxon>
        <taxon>Pseudomonadati</taxon>
        <taxon>Pseudomonadota</taxon>
        <taxon>Betaproteobacteria</taxon>
        <taxon>Rhodocyclales</taxon>
        <taxon>Azonexaceae</taxon>
        <taxon>Dechloromonas</taxon>
    </lineage>
</organism>
<dbReference type="PANTHER" id="PTHR45339:SF1">
    <property type="entry name" value="HYBRID SIGNAL TRANSDUCTION HISTIDINE KINASE J"/>
    <property type="match status" value="1"/>
</dbReference>
<dbReference type="Gene3D" id="3.30.450.20">
    <property type="entry name" value="PAS domain"/>
    <property type="match status" value="1"/>
</dbReference>
<dbReference type="CDD" id="cd17546">
    <property type="entry name" value="REC_hyHK_CKI1_RcsC-like"/>
    <property type="match status" value="1"/>
</dbReference>
<evidence type="ECO:0000259" key="11">
    <source>
        <dbReference type="PROSITE" id="PS50113"/>
    </source>
</evidence>
<proteinExistence type="predicted"/>
<dbReference type="InterPro" id="IPR036890">
    <property type="entry name" value="HATPase_C_sf"/>
</dbReference>
<dbReference type="SUPFAM" id="SSF55785">
    <property type="entry name" value="PYP-like sensor domain (PAS domain)"/>
    <property type="match status" value="1"/>
</dbReference>